<comment type="similarity">
    <text evidence="1">Belongs to the clavaminate synthase family.</text>
</comment>
<evidence type="ECO:0000259" key="6">
    <source>
        <dbReference type="Pfam" id="PF02668"/>
    </source>
</evidence>
<dbReference type="InterPro" id="IPR014503">
    <property type="entry name" value="Clavaminate_syn-like"/>
</dbReference>
<evidence type="ECO:0000313" key="7">
    <source>
        <dbReference type="EMBL" id="MFC3997518.1"/>
    </source>
</evidence>
<feature type="compositionally biased region" description="Low complexity" evidence="5">
    <location>
        <begin position="324"/>
        <end position="335"/>
    </location>
</feature>
<evidence type="ECO:0000256" key="3">
    <source>
        <dbReference type="ARBA" id="ARBA00023002"/>
    </source>
</evidence>
<comment type="caution">
    <text evidence="7">The sequence shown here is derived from an EMBL/GenBank/DDBJ whole genome shotgun (WGS) entry which is preliminary data.</text>
</comment>
<organism evidence="7 8">
    <name type="scientific">Nocardiopsis sediminis</name>
    <dbReference type="NCBI Taxonomy" id="1778267"/>
    <lineage>
        <taxon>Bacteria</taxon>
        <taxon>Bacillati</taxon>
        <taxon>Actinomycetota</taxon>
        <taxon>Actinomycetes</taxon>
        <taxon>Streptosporangiales</taxon>
        <taxon>Nocardiopsidaceae</taxon>
        <taxon>Nocardiopsis</taxon>
    </lineage>
</organism>
<keyword evidence="3" id="KW-0560">Oxidoreductase</keyword>
<feature type="region of interest" description="Disordered" evidence="5">
    <location>
        <begin position="315"/>
        <end position="335"/>
    </location>
</feature>
<keyword evidence="8" id="KW-1185">Reference proteome</keyword>
<dbReference type="GO" id="GO:0051213">
    <property type="term" value="F:dioxygenase activity"/>
    <property type="evidence" value="ECO:0007669"/>
    <property type="project" value="UniProtKB-KW"/>
</dbReference>
<dbReference type="Proteomes" id="UP001595847">
    <property type="component" value="Unassembled WGS sequence"/>
</dbReference>
<keyword evidence="2" id="KW-0479">Metal-binding</keyword>
<keyword evidence="7" id="KW-0223">Dioxygenase</keyword>
<dbReference type="PIRSF" id="PIRSF019543">
    <property type="entry name" value="Clavaminate_syn"/>
    <property type="match status" value="1"/>
</dbReference>
<accession>A0ABV8FS33</accession>
<dbReference type="Gene3D" id="3.60.130.10">
    <property type="entry name" value="Clavaminate synthase-like"/>
    <property type="match status" value="1"/>
</dbReference>
<dbReference type="SUPFAM" id="SSF51197">
    <property type="entry name" value="Clavaminate synthase-like"/>
    <property type="match status" value="1"/>
</dbReference>
<evidence type="ECO:0000256" key="5">
    <source>
        <dbReference type="SAM" id="MobiDB-lite"/>
    </source>
</evidence>
<proteinExistence type="inferred from homology"/>
<evidence type="ECO:0000256" key="2">
    <source>
        <dbReference type="ARBA" id="ARBA00022723"/>
    </source>
</evidence>
<keyword evidence="4" id="KW-0408">Iron</keyword>
<dbReference type="Pfam" id="PF02668">
    <property type="entry name" value="TauD"/>
    <property type="match status" value="1"/>
</dbReference>
<gene>
    <name evidence="7" type="ORF">ACFOVU_16415</name>
</gene>
<reference evidence="8" key="1">
    <citation type="journal article" date="2019" name="Int. J. Syst. Evol. Microbiol.">
        <title>The Global Catalogue of Microorganisms (GCM) 10K type strain sequencing project: providing services to taxonomists for standard genome sequencing and annotation.</title>
        <authorList>
            <consortium name="The Broad Institute Genomics Platform"/>
            <consortium name="The Broad Institute Genome Sequencing Center for Infectious Disease"/>
            <person name="Wu L."/>
            <person name="Ma J."/>
        </authorList>
    </citation>
    <scope>NUCLEOTIDE SEQUENCE [LARGE SCALE GENOMIC DNA]</scope>
    <source>
        <strain evidence="8">TBRC 1826</strain>
    </source>
</reference>
<feature type="domain" description="TauD/TfdA-like" evidence="6">
    <location>
        <begin position="241"/>
        <end position="314"/>
    </location>
</feature>
<evidence type="ECO:0000313" key="8">
    <source>
        <dbReference type="Proteomes" id="UP001595847"/>
    </source>
</evidence>
<sequence>MGVVSGYSLPAEEADGLRAAARAALAAQGSPAGHEFYEGLEEHLHRVPESIRTALNALHASSSVCALRISGVRVDPDRCGSTPLSWQEALDDGRQDTEEAQLALLAACLGEPFSWPTIQRGRMVQNLVPVESDREAQSGHGSVALEWHTEDGFHPDRCRYLMLLGIRNPDRVPTTLGCVHDVRLTERGRAVLGERRFLIRPDPEHLRQLAEFAPESAMLRRAHEMDENPEPVALLFGDPDTPHLRIDAPYTTPLPGDDEAAEALAAIVGELGRAQRDVVVGEGDVLIVDNYRAVHGRRAFEPRFDGTDRWLKRMSVAGGPPPGARRAAGARTRAL</sequence>
<dbReference type="InterPro" id="IPR042098">
    <property type="entry name" value="TauD-like_sf"/>
</dbReference>
<name>A0ABV8FS33_9ACTN</name>
<evidence type="ECO:0000256" key="1">
    <source>
        <dbReference type="ARBA" id="ARBA00008425"/>
    </source>
</evidence>
<dbReference type="EMBL" id="JBHSBH010000010">
    <property type="protein sequence ID" value="MFC3997518.1"/>
    <property type="molecule type" value="Genomic_DNA"/>
</dbReference>
<dbReference type="InterPro" id="IPR003819">
    <property type="entry name" value="TauD/TfdA-like"/>
</dbReference>
<protein>
    <submittedName>
        <fullName evidence="7">TauD/TfdA family dioxygenase</fullName>
    </submittedName>
</protein>
<evidence type="ECO:0000256" key="4">
    <source>
        <dbReference type="ARBA" id="ARBA00023004"/>
    </source>
</evidence>
<dbReference type="RefSeq" id="WP_378534545.1">
    <property type="nucleotide sequence ID" value="NZ_JBHSBH010000010.1"/>
</dbReference>